<gene>
    <name evidence="2" type="ORF">JCM19314_1599</name>
</gene>
<dbReference type="InterPro" id="IPR001763">
    <property type="entry name" value="Rhodanese-like_dom"/>
</dbReference>
<dbReference type="InterPro" id="IPR036873">
    <property type="entry name" value="Rhodanese-like_dom_sf"/>
</dbReference>
<dbReference type="CDD" id="cd00158">
    <property type="entry name" value="RHOD"/>
    <property type="match status" value="1"/>
</dbReference>
<sequence length="51" mass="5485">MRDTASEIPTDKPIVVHCAGGYRSAAGSSILQKKLASATVYDLSDDIEQFK</sequence>
<organism evidence="2 3">
    <name type="scientific">Nonlabens ulvanivorans</name>
    <name type="common">Persicivirga ulvanivorans</name>
    <dbReference type="NCBI Taxonomy" id="906888"/>
    <lineage>
        <taxon>Bacteria</taxon>
        <taxon>Pseudomonadati</taxon>
        <taxon>Bacteroidota</taxon>
        <taxon>Flavobacteriia</taxon>
        <taxon>Flavobacteriales</taxon>
        <taxon>Flavobacteriaceae</taxon>
        <taxon>Nonlabens</taxon>
    </lineage>
</organism>
<feature type="domain" description="Rhodanese" evidence="1">
    <location>
        <begin position="8"/>
        <end position="51"/>
    </location>
</feature>
<name>A0A090QYQ9_NONUL</name>
<comment type="caution">
    <text evidence="2">The sequence shown here is derived from an EMBL/GenBank/DDBJ whole genome shotgun (WGS) entry which is preliminary data.</text>
</comment>
<dbReference type="Pfam" id="PF00581">
    <property type="entry name" value="Rhodanese"/>
    <property type="match status" value="1"/>
</dbReference>
<dbReference type="EMBL" id="BBMM01000006">
    <property type="protein sequence ID" value="GAL00562.1"/>
    <property type="molecule type" value="Genomic_DNA"/>
</dbReference>
<dbReference type="Gene3D" id="3.40.250.10">
    <property type="entry name" value="Rhodanese-like domain"/>
    <property type="match status" value="1"/>
</dbReference>
<evidence type="ECO:0000259" key="1">
    <source>
        <dbReference type="PROSITE" id="PS50206"/>
    </source>
</evidence>
<dbReference type="Proteomes" id="UP000029226">
    <property type="component" value="Unassembled WGS sequence"/>
</dbReference>
<dbReference type="PROSITE" id="PS50206">
    <property type="entry name" value="RHODANESE_3"/>
    <property type="match status" value="1"/>
</dbReference>
<evidence type="ECO:0000313" key="3">
    <source>
        <dbReference type="Proteomes" id="UP000029226"/>
    </source>
</evidence>
<accession>A0A090QYQ9</accession>
<dbReference type="SUPFAM" id="SSF52821">
    <property type="entry name" value="Rhodanese/Cell cycle control phosphatase"/>
    <property type="match status" value="1"/>
</dbReference>
<dbReference type="AlphaFoldDB" id="A0A090QYQ9"/>
<proteinExistence type="predicted"/>
<protein>
    <submittedName>
        <fullName evidence="2">Metallo-beta-lactamase family protein</fullName>
    </submittedName>
</protein>
<reference evidence="2 3" key="1">
    <citation type="journal article" date="2014" name="Genome Announc.">
        <title>Draft Genome Sequences of Marine Flavobacterium Nonlabens Strains NR17, NR24, NR27, NR32, NR33, and Ara13.</title>
        <authorList>
            <person name="Nakanishi M."/>
            <person name="Meirelles P."/>
            <person name="Suzuki R."/>
            <person name="Takatani N."/>
            <person name="Mino S."/>
            <person name="Suda W."/>
            <person name="Oshima K."/>
            <person name="Hattori M."/>
            <person name="Ohkuma M."/>
            <person name="Hosokawa M."/>
            <person name="Miyashita K."/>
            <person name="Thompson F.L."/>
            <person name="Niwa A."/>
            <person name="Sawabe T."/>
            <person name="Sawabe T."/>
        </authorList>
    </citation>
    <scope>NUCLEOTIDE SEQUENCE [LARGE SCALE GENOMIC DNA]</scope>
    <source>
        <strain evidence="3">JCM19314</strain>
    </source>
</reference>
<evidence type="ECO:0000313" key="2">
    <source>
        <dbReference type="EMBL" id="GAL00562.1"/>
    </source>
</evidence>